<dbReference type="EMBL" id="JBBPFD010000012">
    <property type="protein sequence ID" value="KAK7904114.1"/>
    <property type="molecule type" value="Genomic_DNA"/>
</dbReference>
<evidence type="ECO:0000313" key="3">
    <source>
        <dbReference type="Proteomes" id="UP001460270"/>
    </source>
</evidence>
<feature type="compositionally biased region" description="Basic and acidic residues" evidence="1">
    <location>
        <begin position="93"/>
        <end position="110"/>
    </location>
</feature>
<evidence type="ECO:0000256" key="1">
    <source>
        <dbReference type="SAM" id="MobiDB-lite"/>
    </source>
</evidence>
<protein>
    <submittedName>
        <fullName evidence="2">Uncharacterized protein</fullName>
    </submittedName>
</protein>
<feature type="compositionally biased region" description="Basic and acidic residues" evidence="1">
    <location>
        <begin position="70"/>
        <end position="80"/>
    </location>
</feature>
<reference evidence="3" key="1">
    <citation type="submission" date="2024-04" db="EMBL/GenBank/DDBJ databases">
        <title>Salinicola lusitanus LLJ914,a marine bacterium isolated from the Okinawa Trough.</title>
        <authorList>
            <person name="Li J."/>
        </authorList>
    </citation>
    <scope>NUCLEOTIDE SEQUENCE [LARGE SCALE GENOMIC DNA]</scope>
</reference>
<name>A0AAW0NYC8_9GOBI</name>
<sequence>MEKDDDEANDYLRSKCAAKRFSYFQSEEQEPTRSRFLKKETREEKKDLDSEELNEKQEDNSKRFLKKKVAREEKDLHSLDESSLTVLEDEEESGHGNNEHFNNRHLRNEQKTSLAPNSKDLKMEKDDDEEKAYQRTLCAASVFHTFRAKNKNLQEAGS</sequence>
<organism evidence="2 3">
    <name type="scientific">Mugilogobius chulae</name>
    <name type="common">yellowstripe goby</name>
    <dbReference type="NCBI Taxonomy" id="88201"/>
    <lineage>
        <taxon>Eukaryota</taxon>
        <taxon>Metazoa</taxon>
        <taxon>Chordata</taxon>
        <taxon>Craniata</taxon>
        <taxon>Vertebrata</taxon>
        <taxon>Euteleostomi</taxon>
        <taxon>Actinopterygii</taxon>
        <taxon>Neopterygii</taxon>
        <taxon>Teleostei</taxon>
        <taxon>Neoteleostei</taxon>
        <taxon>Acanthomorphata</taxon>
        <taxon>Gobiaria</taxon>
        <taxon>Gobiiformes</taxon>
        <taxon>Gobioidei</taxon>
        <taxon>Gobiidae</taxon>
        <taxon>Gobionellinae</taxon>
        <taxon>Mugilogobius</taxon>
    </lineage>
</organism>
<proteinExistence type="predicted"/>
<dbReference type="Proteomes" id="UP001460270">
    <property type="component" value="Unassembled WGS sequence"/>
</dbReference>
<keyword evidence="3" id="KW-1185">Reference proteome</keyword>
<evidence type="ECO:0000313" key="2">
    <source>
        <dbReference type="EMBL" id="KAK7904114.1"/>
    </source>
</evidence>
<feature type="region of interest" description="Disordered" evidence="1">
    <location>
        <begin position="24"/>
        <end position="128"/>
    </location>
</feature>
<dbReference type="AlphaFoldDB" id="A0AAW0NYC8"/>
<comment type="caution">
    <text evidence="2">The sequence shown here is derived from an EMBL/GenBank/DDBJ whole genome shotgun (WGS) entry which is preliminary data.</text>
</comment>
<feature type="compositionally biased region" description="Basic and acidic residues" evidence="1">
    <location>
        <begin position="30"/>
        <end position="62"/>
    </location>
</feature>
<accession>A0AAW0NYC8</accession>
<gene>
    <name evidence="2" type="ORF">WMY93_016721</name>
</gene>